<dbReference type="InterPro" id="IPR051172">
    <property type="entry name" value="Chlamydia_OmcB"/>
</dbReference>
<evidence type="ECO:0000313" key="2">
    <source>
        <dbReference type="EMBL" id="GMG86400.1"/>
    </source>
</evidence>
<dbReference type="SUPFAM" id="SSF117074">
    <property type="entry name" value="Hypothetical protein PA1324"/>
    <property type="match status" value="2"/>
</dbReference>
<dbReference type="Pfam" id="PF01345">
    <property type="entry name" value="DUF11"/>
    <property type="match status" value="4"/>
</dbReference>
<keyword evidence="3" id="KW-1185">Reference proteome</keyword>
<proteinExistence type="predicted"/>
<dbReference type="InterPro" id="IPR047589">
    <property type="entry name" value="DUF11_rpt"/>
</dbReference>
<reference evidence="2 3" key="1">
    <citation type="submission" date="2023-04" db="EMBL/GenBank/DDBJ databases">
        <title>Marinobulbifer ophiurae gen. nov., sp. Nov., isolate from tissue of brittle star Ophioplocus japonicus.</title>
        <authorList>
            <person name="Kawano K."/>
            <person name="Sawayama S."/>
            <person name="Nakagawa S."/>
        </authorList>
    </citation>
    <scope>NUCLEOTIDE SEQUENCE [LARGE SCALE GENOMIC DNA]</scope>
    <source>
        <strain evidence="2 3">NKW57</strain>
    </source>
</reference>
<evidence type="ECO:0000313" key="3">
    <source>
        <dbReference type="Proteomes" id="UP001224392"/>
    </source>
</evidence>
<dbReference type="InterPro" id="IPR001434">
    <property type="entry name" value="OmcB-like_DUF11"/>
</dbReference>
<dbReference type="PANTHER" id="PTHR34819:SF3">
    <property type="entry name" value="CELL SURFACE PROTEIN"/>
    <property type="match status" value="1"/>
</dbReference>
<dbReference type="Gene3D" id="2.60.40.740">
    <property type="match status" value="6"/>
</dbReference>
<comment type="caution">
    <text evidence="2">The sequence shown here is derived from an EMBL/GenBank/DDBJ whole genome shotgun (WGS) entry which is preliminary data.</text>
</comment>
<dbReference type="Proteomes" id="UP001224392">
    <property type="component" value="Unassembled WGS sequence"/>
</dbReference>
<protein>
    <submittedName>
        <fullName evidence="2">SdrD B-like domain-containing protein</fullName>
    </submittedName>
</protein>
<organism evidence="2 3">
    <name type="scientific">Biformimicrobium ophioploci</name>
    <dbReference type="NCBI Taxonomy" id="3036711"/>
    <lineage>
        <taxon>Bacteria</taxon>
        <taxon>Pseudomonadati</taxon>
        <taxon>Pseudomonadota</taxon>
        <taxon>Gammaproteobacteria</taxon>
        <taxon>Cellvibrionales</taxon>
        <taxon>Microbulbiferaceae</taxon>
        <taxon>Biformimicrobium</taxon>
    </lineage>
</organism>
<accession>A0ABQ6LWC5</accession>
<dbReference type="RefSeq" id="WP_285762920.1">
    <property type="nucleotide sequence ID" value="NZ_BSYJ01000002.1"/>
</dbReference>
<feature type="domain" description="DUF11" evidence="1">
    <location>
        <begin position="1336"/>
        <end position="1433"/>
    </location>
</feature>
<dbReference type="NCBIfam" id="TIGR01451">
    <property type="entry name" value="B_ant_repeat"/>
    <property type="match status" value="10"/>
</dbReference>
<dbReference type="InterPro" id="IPR013783">
    <property type="entry name" value="Ig-like_fold"/>
</dbReference>
<dbReference type="PANTHER" id="PTHR34819">
    <property type="entry name" value="LARGE CYSTEINE-RICH PERIPLASMIC PROTEIN OMCB"/>
    <property type="match status" value="1"/>
</dbReference>
<dbReference type="EMBL" id="BSYJ01000002">
    <property type="protein sequence ID" value="GMG86400.1"/>
    <property type="molecule type" value="Genomic_DNA"/>
</dbReference>
<dbReference type="NCBIfam" id="TIGR04226">
    <property type="entry name" value="RrgB_K2N_iso_D2"/>
    <property type="match status" value="2"/>
</dbReference>
<feature type="domain" description="DUF11" evidence="1">
    <location>
        <begin position="1795"/>
        <end position="1919"/>
    </location>
</feature>
<gene>
    <name evidence="2" type="ORF">MNKW57_07210</name>
</gene>
<name>A0ABQ6LWC5_9GAMM</name>
<sequence length="3494" mass="362550">MGLKLINKLVRNVVTGRGLVLRPLLGVLLSLVVAQVALADSFKVSDFETVPTAPPNLAGMPDGCLIDGPYMPTTDGTGRTMAPQDQLSINRSCTIRNFTCDVPLESTLNFAGVPDGTLIIFDNVCFGGNFACANVDGKASVWAVNGSDFSTVREGCQDLVIPVEKIEKRATDLTGTPISQVTVGVPFIYMLDVPVLFDPVNGTVLQSAGSLNDIQSITIQDDLSLAALGVDLRLESVTAYYEDNSGATVPMSQGSDYSFSNSGSPVNPGTLTFEILNPATLPAGAQVHFSIQVVLKDSPVNSVGTFFTNIATWEFAREINGTFYDPLPGENGVADLLSISSPDLVLTKTTSATAVNFTDQPGYSISVQNVGGTPAWNVVVEDQLPVAMQELDPTSLPITVSMGGTPLSEGTHYTLSYTSPPAAGAGLLRLELLDAAGGLAQNATLQINYSSQLNQPGQPNEPANGDVLENGAAATAWYNDASGNNNRAEFLRTFTDGTVGTDDHQDVASVEAALSGYYFEKTVANQTIGAYPATRAAPGDVLLYNIHLFNVDQNITDIVIRDTVPTGLTDSSVTTCRIDGPAAPAVVPVCTLTGNQLLVQGNGGALSLPQGYDLVVEFQATVGNSLANGAVVSNQAELTATGITSVSPAPAFYLSDDPFVNGVSDPEALGDEDPTVFTVVAPGPLSKQGPGFGSAAIGQTFSYQITVPATAVDAPLYDVRVFDALPANLEFLSASASVGAATYNLSNTGSGNNLVLEETAIGLDIPTGQQAVVTLQVRLANQIDNQDSSPAFSNTASYTYSRVQGGSQSDGSGTQDATTALSIVEPQLTASKAVTNVTQGGSIAARGGDILEYTVNLASSGTSTAFDVSIIDTLPDGLVMVPGSAEITLGGSANPVTPGVDGNVLSWGRVNGDERLDIPVRQTLTLTYQVQVNGADGGDLVNSVEVDWTSLDGAQLEERTGNDRTADAAALNNYFTTATSTLASVDVTAFTKAVVGDSWGSGIATSADTTARAGDFVTYQLALTLPEGLIQGVVVTDVLDAGLAFVDVVSINGVSGAPYSSTGVFTHGDINAGNVPVAGQTGTLTWTLGDISNAVNNDPSDDRFEIIYRARVQHGAAELPAPTPTATTLGNQASLQYAYANGTPAPALPASASVEVLQPQISALTKSGMVLPASGSLVGDGLSAATAFVVDITANTMDFSVEACNSGDAPAYGVRLLDDLPAELDESSITGLTVSIDGAPLAAADYSYTAPAARDGSITVDLNTPLDPASCVVLGYRIGFHTDIAPNQVWSNVAELGAYWSRPSLDSADAREYMALNPVAASSVWMTNTFEAQAPTKTISVSEATIGQDVTYTITVPGTPVNAALGSVSVGDTLDPALQFVSATVELNGAPLAVSAVQSGQDLSWDIGDIPAGQQAVISLTARVANTQSVNTAISPVQNLATYNYTGTAQPLTSTPVDLTIVEPELAMTKTVANITDPGQPAASGDVLEYTLTIPNGGSSTAFDVNVADLLPAQLSYVDASASAVIDANPVPGFNAVPTVSGTTLIWGRDNGDASLVIPAGSELVLGYRVNVDTVTAENIVNSALVDWTSLDGAFTGNRERTGAGCPTVTPPDTYCTGATSGLDVDYNIDLTKAYLSDSWNGDGNLRVGDTVEYEVTLALVEGTHTDLVLADTLPVGMAFVEVVRADFFGLPQGAPPVPDVSPDGRTATWTLATLTNPVDGDSANDFLTIVYRARVQNGDVLNQQPTTQALNNTVTLNYPVGGVPAAPLIANAAVNALQPLLSVSKSALTSIDGDTVIRAGETAIYTVDVANTGAAPAYDLVLEDILPAGLRQNGVTPVSASLVNAGGSFSVTPSYDNSTGTALWDFDSAGGAAIPAGDTLRVVYEVTGDGDLGAGLTLTNSARALRYYSFDDDLVPSNSSVDWREEYGPSEAATSILTTPIPGVLSKVTAQDTVAIGEQLTYSITIPETPVDVALQDVRIMDDLTATGVDLEFVSATLTGVALENLGSASNLILAQAGGINVPAGGQVEVLVTVEVLNTANNQSRVEPFINRAWYDYDTGVARLGDDATTGADANPVTIAHPELVVTKSGPASLRVGTPDNFTLLVENSGATSAWNPTLTDWLPNPAPGGMCDMQPAIQSAEIQKADGSTIALAAADFSVALTEGEPTCEFTMTLLADVPLGSGDRLSLAYEVALDDDNIHGSTLMNIAGATQWYSAAAVSDQRFGYQRQLSDGTPAVVDHEDSHEFFVESAELETRKTVFNVTTGESGATASPGDTLRYTIEIQNVSDIPLNSFSLLDELDRLNATAMFAADSLVLVSTPDGANAAVTGNGGALGTGLLEVNGLSIAPAGQAGDLLTVVFEATLVQVITSDTEVLNQAQLAAGSVIFGNSDDPLVAGVEDPTQTLISSAPQFVIEKTSEDMTGDPAILVPGDVLRYTLTIENVGSEDALEASLRDQVPANTTYIAASTFLNGAGVADVNGLSPLTAGMTVQSPGADPGVLPADPAATGTGKATVTFDVTINDVNEGTLISNQGFLNGTGAGSGAFTERPSDDPATDVADDPTVDVVGQLPLLLAHKTVAIEVDNGTASILDPGDTLRYTIVITNTGEVDATLAELLDPVPANTTYVAGSTYLNDVAVPDNTGGRTQLDVGLPVSSGDRTPPLPGAAEGVITAGESAVVTFDVMVNAGTARGTVISNQGRLSSQEVSNTLTDADGDPANGAQPTDIVVGDAQQLSITKQVAVVGGGAAEAGAVLEYLVTVKNISSVPVSGAVITDDLATAGDGVLTYVDASAYLNGLQNGVAVNGMVVSADYGASYGNLMPGEEATLRFQARLADNLAIGSRVTNTALVVWGDPQQSATAQVTIDLGGTPGIANLAGYLWHDANFSLANEGQEQVLPNWNVALYRGDVLLERVQSDENGYYQFDGLVPNMYGGLPLDNEPPYQIRFSAPGAGVNSAALGFADSDFTNGLHTIADIYVEAGRNLQALNLPIAPNGVVYDSVLRAPVAGATLTMVRASSGAELPDTCFDDSKQQNQVTLPGGHYRFDINFSGGACPANADYLIQVQLPGAGYVAGPSAVIPPQSGVDTAGFDVAACVGSAADAVPATTGHCEIQASERPPGLGVAARDPGTDYYLRLTLSDLQRPRDSQLFNNHIAVDPVLEGALSITKTTAMQNVTRSRLVPYTITFNNTLPVPLNDLRLVDFFPAGFKYVAGSARVDGEAIEPQVEGLQLAWDNLSVGAEQTRTAKLLLVVGSGVGEGEYVNRARVFNALSGQYASGEASATVRVVPDPSFDCTDVVGKVFDDRNMNGYQDSGETGVAGARVVSATGLNATTDAHGRFHITCAAVPNQERGSNFVLKLDDRSLPSGYRLTTENPRVQRATRGKMMEFNFGAGLHRVVRLDLADAVFEPRTAMLRPQWQSRLSLLQEKLEQAPSVLRLSYLAEIESESLVESRLQAIKAQIAEAWLREGGGYELKIETEIFWRRGAPPEKGGWE</sequence>
<feature type="domain" description="DUF11" evidence="1">
    <location>
        <begin position="343"/>
        <end position="390"/>
    </location>
</feature>
<feature type="domain" description="DUF11" evidence="1">
    <location>
        <begin position="1466"/>
        <end position="1525"/>
    </location>
</feature>
<dbReference type="Gene3D" id="2.60.40.10">
    <property type="entry name" value="Immunoglobulins"/>
    <property type="match status" value="2"/>
</dbReference>
<evidence type="ECO:0000259" key="1">
    <source>
        <dbReference type="Pfam" id="PF01345"/>
    </source>
</evidence>
<dbReference type="InterPro" id="IPR026466">
    <property type="entry name" value="Fim_isopep_form_D2_dom"/>
</dbReference>